<dbReference type="AlphaFoldDB" id="A0A7S2HPK4"/>
<accession>A0A7S2HPK4</accession>
<dbReference type="EMBL" id="HBGW01005383">
    <property type="protein sequence ID" value="CAD9496715.1"/>
    <property type="molecule type" value="Transcribed_RNA"/>
</dbReference>
<feature type="region of interest" description="Disordered" evidence="1">
    <location>
        <begin position="221"/>
        <end position="280"/>
    </location>
</feature>
<organism evidence="2">
    <name type="scientific">Zooxanthella nutricula</name>
    <dbReference type="NCBI Taxonomy" id="1333877"/>
    <lineage>
        <taxon>Eukaryota</taxon>
        <taxon>Sar</taxon>
        <taxon>Alveolata</taxon>
        <taxon>Dinophyceae</taxon>
        <taxon>Peridiniales</taxon>
        <taxon>Peridiniales incertae sedis</taxon>
        <taxon>Zooxanthella</taxon>
    </lineage>
</organism>
<feature type="compositionally biased region" description="Basic and acidic residues" evidence="1">
    <location>
        <begin position="232"/>
        <end position="245"/>
    </location>
</feature>
<sequence length="280" mass="29572">MVPETPRTRRLGAILDDVVARYSADLVQVMLHSGTKIFVEGVSGPDASEDMLGYAQASHSDIRLFRHDLGRPLPVIISDASEDARFVRSASMESSSEVSAPPAGPRYCFMMALPLAMDGWSCDGGTLSVFGFAPREEMSLSDCKFLEEAAVKVIDALVQDGSSSGFDTWRPGDLRAKDPRLFRSAGCGVQAAEGIGVVVQDPRLFRSAGCGVQALNAVDDLDQDGSASGSFDSRRRGDPRAKEASDASEAATAPRERKACAADEEHAAGAGPTMPPTCAG</sequence>
<evidence type="ECO:0000256" key="1">
    <source>
        <dbReference type="SAM" id="MobiDB-lite"/>
    </source>
</evidence>
<reference evidence="2" key="1">
    <citation type="submission" date="2021-01" db="EMBL/GenBank/DDBJ databases">
        <authorList>
            <person name="Corre E."/>
            <person name="Pelletier E."/>
            <person name="Niang G."/>
            <person name="Scheremetjew M."/>
            <person name="Finn R."/>
            <person name="Kale V."/>
            <person name="Holt S."/>
            <person name="Cochrane G."/>
            <person name="Meng A."/>
            <person name="Brown T."/>
            <person name="Cohen L."/>
        </authorList>
    </citation>
    <scope>NUCLEOTIDE SEQUENCE</scope>
    <source>
        <strain evidence="2">RCC3387</strain>
    </source>
</reference>
<evidence type="ECO:0000313" key="2">
    <source>
        <dbReference type="EMBL" id="CAD9496715.1"/>
    </source>
</evidence>
<proteinExistence type="predicted"/>
<protein>
    <recommendedName>
        <fullName evidence="3">GAF domain-containing protein</fullName>
    </recommendedName>
</protein>
<gene>
    <name evidence="2" type="ORF">BRAN1462_LOCUS3522</name>
</gene>
<evidence type="ECO:0008006" key="3">
    <source>
        <dbReference type="Google" id="ProtNLM"/>
    </source>
</evidence>
<feature type="compositionally biased region" description="Basic and acidic residues" evidence="1">
    <location>
        <begin position="254"/>
        <end position="267"/>
    </location>
</feature>
<name>A0A7S2HPK4_9DINO</name>